<evidence type="ECO:0000313" key="3">
    <source>
        <dbReference type="EMBL" id="PXW73811.1"/>
    </source>
</evidence>
<sequence length="241" mass="24661">MRGALIALALTMMLAGTASPSAWAAERRFALSDFDKIRIEGDIAVDVRSGRTSGATASGDARALQALTLTVQSGTLHIRRARSTAPVERRQQAGAPEGVPQVLVDVRGVQALVLLGNGSARIDRLVGARPSATMDGNGSVEIGRVAAEVLAVNVNGSGSLKVSGTAQRARAVMIGDGLIEGTGLVVAALDLTSEGPVRAMLDVSGPARIFARGGADIAIAGTPQCTVRQIGTNEIRCGSQE</sequence>
<gene>
    <name evidence="3" type="ORF">C7451_10998</name>
</gene>
<dbReference type="OrthoDB" id="7478143at2"/>
<evidence type="ECO:0000256" key="1">
    <source>
        <dbReference type="SAM" id="SignalP"/>
    </source>
</evidence>
<feature type="signal peptide" evidence="1">
    <location>
        <begin position="1"/>
        <end position="24"/>
    </location>
</feature>
<keyword evidence="1" id="KW-0732">Signal</keyword>
<name>A0A2V3UYA7_9SPHN</name>
<evidence type="ECO:0000259" key="2">
    <source>
        <dbReference type="Pfam" id="PF10988"/>
    </source>
</evidence>
<dbReference type="Proteomes" id="UP000248014">
    <property type="component" value="Unassembled WGS sequence"/>
</dbReference>
<dbReference type="AlphaFoldDB" id="A0A2V3UYA7"/>
<feature type="chain" id="PRO_5016070492" evidence="1">
    <location>
        <begin position="25"/>
        <end position="241"/>
    </location>
</feature>
<feature type="domain" description="Putative auto-transporter adhesin head GIN" evidence="2">
    <location>
        <begin position="33"/>
        <end position="223"/>
    </location>
</feature>
<keyword evidence="4" id="KW-1185">Reference proteome</keyword>
<dbReference type="RefSeq" id="WP_110299336.1">
    <property type="nucleotide sequence ID" value="NZ_QJJM01000009.1"/>
</dbReference>
<accession>A0A2V3UYA7</accession>
<dbReference type="Gene3D" id="2.160.20.120">
    <property type="match status" value="1"/>
</dbReference>
<reference evidence="3 4" key="1">
    <citation type="submission" date="2018-05" db="EMBL/GenBank/DDBJ databases">
        <title>Genomic Encyclopedia of Type Strains, Phase IV (KMG-IV): sequencing the most valuable type-strain genomes for metagenomic binning, comparative biology and taxonomic classification.</title>
        <authorList>
            <person name="Goeker M."/>
        </authorList>
    </citation>
    <scope>NUCLEOTIDE SEQUENCE [LARGE SCALE GENOMIC DNA]</scope>
    <source>
        <strain evidence="3 4">DSM 3183</strain>
    </source>
</reference>
<dbReference type="EMBL" id="QJJM01000009">
    <property type="protein sequence ID" value="PXW73811.1"/>
    <property type="molecule type" value="Genomic_DNA"/>
</dbReference>
<evidence type="ECO:0000313" key="4">
    <source>
        <dbReference type="Proteomes" id="UP000248014"/>
    </source>
</evidence>
<protein>
    <submittedName>
        <fullName evidence="3">Putative autotransporter adhesin-like protein</fullName>
    </submittedName>
</protein>
<comment type="caution">
    <text evidence="3">The sequence shown here is derived from an EMBL/GenBank/DDBJ whole genome shotgun (WGS) entry which is preliminary data.</text>
</comment>
<dbReference type="InterPro" id="IPR021255">
    <property type="entry name" value="DUF2807"/>
</dbReference>
<proteinExistence type="predicted"/>
<organism evidence="3 4">
    <name type="scientific">Blastomonas natatoria</name>
    <dbReference type="NCBI Taxonomy" id="34015"/>
    <lineage>
        <taxon>Bacteria</taxon>
        <taxon>Pseudomonadati</taxon>
        <taxon>Pseudomonadota</taxon>
        <taxon>Alphaproteobacteria</taxon>
        <taxon>Sphingomonadales</taxon>
        <taxon>Sphingomonadaceae</taxon>
        <taxon>Blastomonas</taxon>
    </lineage>
</organism>
<dbReference type="Pfam" id="PF10988">
    <property type="entry name" value="DUF2807"/>
    <property type="match status" value="1"/>
</dbReference>